<evidence type="ECO:0000313" key="1">
    <source>
        <dbReference type="EMBL" id="EYU13193.1"/>
    </source>
</evidence>
<evidence type="ECO:0000313" key="2">
    <source>
        <dbReference type="Proteomes" id="UP000023464"/>
    </source>
</evidence>
<sequence length="48" mass="5375">MFRYNLNQAIKINISIEVGGVKGRAEYINHINNYLISYRASNGCVAEG</sequence>
<protein>
    <submittedName>
        <fullName evidence="1">Uncharacterized protein</fullName>
    </submittedName>
</protein>
<organism evidence="1 2">
    <name type="scientific">Photorhabdus aegyptia</name>
    <dbReference type="NCBI Taxonomy" id="2805098"/>
    <lineage>
        <taxon>Bacteria</taxon>
        <taxon>Pseudomonadati</taxon>
        <taxon>Pseudomonadota</taxon>
        <taxon>Gammaproteobacteria</taxon>
        <taxon>Enterobacterales</taxon>
        <taxon>Morganellaceae</taxon>
        <taxon>Photorhabdus</taxon>
    </lineage>
</organism>
<gene>
    <name evidence="1" type="ORF">BA1DRAFT_04328</name>
</gene>
<reference evidence="1 2" key="1">
    <citation type="submission" date="2014-03" db="EMBL/GenBank/DDBJ databases">
        <title>Draft Genome of Photorhabdus luminescens BA1, an Egyptian Isolate.</title>
        <authorList>
            <person name="Ghazal S."/>
            <person name="Hurst S.G.IV."/>
            <person name="Morris K."/>
            <person name="Thomas K."/>
            <person name="Tisa L.S."/>
        </authorList>
    </citation>
    <scope>NUCLEOTIDE SEQUENCE [LARGE SCALE GENOMIC DNA]</scope>
    <source>
        <strain evidence="1 2">BA1</strain>
    </source>
</reference>
<name>A0A022PE06_9GAMM</name>
<proteinExistence type="predicted"/>
<dbReference type="EMBL" id="JFGV01000106">
    <property type="protein sequence ID" value="EYU13193.1"/>
    <property type="molecule type" value="Genomic_DNA"/>
</dbReference>
<dbReference type="RefSeq" id="WP_200868815.1">
    <property type="nucleotide sequence ID" value="NZ_CAWLTM010000009.1"/>
</dbReference>
<accession>A0A022PE06</accession>
<keyword evidence="2" id="KW-1185">Reference proteome</keyword>
<dbReference type="Proteomes" id="UP000023464">
    <property type="component" value="Unassembled WGS sequence"/>
</dbReference>
<dbReference type="AlphaFoldDB" id="A0A022PE06"/>
<comment type="caution">
    <text evidence="1">The sequence shown here is derived from an EMBL/GenBank/DDBJ whole genome shotgun (WGS) entry which is preliminary data.</text>
</comment>
<dbReference type="PATRIC" id="fig|1393736.3.peg.4415"/>